<gene>
    <name evidence="1" type="ORF">RHMOL_Rhmol01G0329500</name>
</gene>
<evidence type="ECO:0000313" key="2">
    <source>
        <dbReference type="Proteomes" id="UP001062846"/>
    </source>
</evidence>
<accession>A0ACC0QBL0</accession>
<sequence>MEVGAVWPFTVIYTGGFNPLLWMPITGIGSFDLPSYDIEVTPFLGTILDGKTHEFAFSVTNALNMWLIDANLHVWLGKKSEKTEGRLLRHHILPSVVTLVSNYTGLNTTFSTTANKTVSSVGWVKSSHGKITTDSTQRFDFSNFMVVGESGPMQIVNQIINFNDSVHAKLPTSSFFSIKSSKRFPLYLYSGVVGEANGTISVVTNLTLGYNEKRVQAGDSGFSISSLKNLQNGQVVMVVEGNSVVGGMGSTQQAYQYKDSITSLFHEALFMSTGSDLALIGAPLKVLISFTNGMAFTAFDAGKGPSLINWSDNGL</sequence>
<name>A0ACC0QBL0_RHOML</name>
<reference evidence="1" key="1">
    <citation type="submission" date="2022-02" db="EMBL/GenBank/DDBJ databases">
        <title>Plant Genome Project.</title>
        <authorList>
            <person name="Zhang R.-G."/>
        </authorList>
    </citation>
    <scope>NUCLEOTIDE SEQUENCE</scope>
    <source>
        <strain evidence="1">AT1</strain>
    </source>
</reference>
<keyword evidence="2" id="KW-1185">Reference proteome</keyword>
<proteinExistence type="predicted"/>
<evidence type="ECO:0000313" key="1">
    <source>
        <dbReference type="EMBL" id="KAI8574118.1"/>
    </source>
</evidence>
<dbReference type="Proteomes" id="UP001062846">
    <property type="component" value="Chromosome 1"/>
</dbReference>
<organism evidence="1 2">
    <name type="scientific">Rhododendron molle</name>
    <name type="common">Chinese azalea</name>
    <name type="synonym">Azalea mollis</name>
    <dbReference type="NCBI Taxonomy" id="49168"/>
    <lineage>
        <taxon>Eukaryota</taxon>
        <taxon>Viridiplantae</taxon>
        <taxon>Streptophyta</taxon>
        <taxon>Embryophyta</taxon>
        <taxon>Tracheophyta</taxon>
        <taxon>Spermatophyta</taxon>
        <taxon>Magnoliopsida</taxon>
        <taxon>eudicotyledons</taxon>
        <taxon>Gunneridae</taxon>
        <taxon>Pentapetalae</taxon>
        <taxon>asterids</taxon>
        <taxon>Ericales</taxon>
        <taxon>Ericaceae</taxon>
        <taxon>Ericoideae</taxon>
        <taxon>Rhodoreae</taxon>
        <taxon>Rhododendron</taxon>
    </lineage>
</organism>
<protein>
    <submittedName>
        <fullName evidence="1">Uncharacterized protein</fullName>
    </submittedName>
</protein>
<comment type="caution">
    <text evidence="1">The sequence shown here is derived from an EMBL/GenBank/DDBJ whole genome shotgun (WGS) entry which is preliminary data.</text>
</comment>
<dbReference type="EMBL" id="CM046388">
    <property type="protein sequence ID" value="KAI8574118.1"/>
    <property type="molecule type" value="Genomic_DNA"/>
</dbReference>